<dbReference type="AlphaFoldDB" id="A0AAD1SGE4"/>
<evidence type="ECO:0000256" key="1">
    <source>
        <dbReference type="SAM" id="MobiDB-lite"/>
    </source>
</evidence>
<dbReference type="EMBL" id="OW240917">
    <property type="protein sequence ID" value="CAH2301040.1"/>
    <property type="molecule type" value="Genomic_DNA"/>
</dbReference>
<feature type="region of interest" description="Disordered" evidence="1">
    <location>
        <begin position="34"/>
        <end position="72"/>
    </location>
</feature>
<protein>
    <submittedName>
        <fullName evidence="2">Uncharacterized protein</fullName>
    </submittedName>
</protein>
<feature type="non-terminal residue" evidence="2">
    <location>
        <position position="127"/>
    </location>
</feature>
<organism evidence="2 3">
    <name type="scientific">Pelobates cultripes</name>
    <name type="common">Western spadefoot toad</name>
    <dbReference type="NCBI Taxonomy" id="61616"/>
    <lineage>
        <taxon>Eukaryota</taxon>
        <taxon>Metazoa</taxon>
        <taxon>Chordata</taxon>
        <taxon>Craniata</taxon>
        <taxon>Vertebrata</taxon>
        <taxon>Euteleostomi</taxon>
        <taxon>Amphibia</taxon>
        <taxon>Batrachia</taxon>
        <taxon>Anura</taxon>
        <taxon>Pelobatoidea</taxon>
        <taxon>Pelobatidae</taxon>
        <taxon>Pelobates</taxon>
    </lineage>
</organism>
<proteinExistence type="predicted"/>
<evidence type="ECO:0000313" key="3">
    <source>
        <dbReference type="Proteomes" id="UP001295444"/>
    </source>
</evidence>
<evidence type="ECO:0000313" key="2">
    <source>
        <dbReference type="EMBL" id="CAH2301040.1"/>
    </source>
</evidence>
<name>A0AAD1SGE4_PELCU</name>
<keyword evidence="3" id="KW-1185">Reference proteome</keyword>
<reference evidence="2" key="1">
    <citation type="submission" date="2022-03" db="EMBL/GenBank/DDBJ databases">
        <authorList>
            <person name="Alioto T."/>
            <person name="Alioto T."/>
            <person name="Gomez Garrido J."/>
        </authorList>
    </citation>
    <scope>NUCLEOTIDE SEQUENCE</scope>
</reference>
<accession>A0AAD1SGE4</accession>
<gene>
    <name evidence="2" type="ORF">PECUL_23A050956</name>
</gene>
<sequence>MGRKNKYKADGPLATANIGDLLWRPQSALKPVMAPISDGLSRSNSEDSLADEGEMPSPVGRRPEAQAEGPPVMERTLKTLLEDFRRNIAADITLFKEEIRGALVRLHDSEVTTAAHDAHIANLEQEL</sequence>
<dbReference type="Proteomes" id="UP001295444">
    <property type="component" value="Chromosome 06"/>
</dbReference>